<dbReference type="SUPFAM" id="SSF53474">
    <property type="entry name" value="alpha/beta-Hydrolases"/>
    <property type="match status" value="1"/>
</dbReference>
<sequence>MDLAFEHLPFIRVYKNGQVERLLGTETAPAGIDPHSGVSSKDIPNILPSSPEVYVRLYLPKLAAGSGDKLPLLVYFHGGGFFVSSPASVYYHNYINALVSSAKVMAVSVHYRRPPEHPLPVAYHDSWAALRWVAYHRTCDGPEIWLNRHADFRRVFIAGDSAGANIAHNLAMMAGSDEEAGLGVDILGVALVQPFFWGSDPIGSEKDDPEKKAKLDKFWPFVCPSNPSNDYKWVNPVGEGAPSLAGLGCKRVLVCVAEKDILKDRGLLYYEALGRSVWAGTAETHESEGKDHGFHLHDMQCDEAQCLSNKLAHFFNQD</sequence>
<dbReference type="PROSITE" id="PS01174">
    <property type="entry name" value="LIPASE_GDXG_SER"/>
    <property type="match status" value="1"/>
</dbReference>
<dbReference type="Pfam" id="PF07859">
    <property type="entry name" value="Abhydrolase_3"/>
    <property type="match status" value="1"/>
</dbReference>
<dbReference type="OrthoDB" id="408631at2759"/>
<evidence type="ECO:0000256" key="1">
    <source>
        <dbReference type="ARBA" id="ARBA00010515"/>
    </source>
</evidence>
<evidence type="ECO:0000313" key="5">
    <source>
        <dbReference type="Proteomes" id="UP001152484"/>
    </source>
</evidence>
<keyword evidence="5" id="KW-1185">Reference proteome</keyword>
<evidence type="ECO:0000259" key="3">
    <source>
        <dbReference type="Pfam" id="PF07859"/>
    </source>
</evidence>
<dbReference type="PANTHER" id="PTHR23024">
    <property type="entry name" value="ARYLACETAMIDE DEACETYLASE"/>
    <property type="match status" value="1"/>
</dbReference>
<organism evidence="4 5">
    <name type="scientific">Cuscuta europaea</name>
    <name type="common">European dodder</name>
    <dbReference type="NCBI Taxonomy" id="41803"/>
    <lineage>
        <taxon>Eukaryota</taxon>
        <taxon>Viridiplantae</taxon>
        <taxon>Streptophyta</taxon>
        <taxon>Embryophyta</taxon>
        <taxon>Tracheophyta</taxon>
        <taxon>Spermatophyta</taxon>
        <taxon>Magnoliopsida</taxon>
        <taxon>eudicotyledons</taxon>
        <taxon>Gunneridae</taxon>
        <taxon>Pentapetalae</taxon>
        <taxon>asterids</taxon>
        <taxon>lamiids</taxon>
        <taxon>Solanales</taxon>
        <taxon>Convolvulaceae</taxon>
        <taxon>Cuscuteae</taxon>
        <taxon>Cuscuta</taxon>
        <taxon>Cuscuta subgen. Cuscuta</taxon>
    </lineage>
</organism>
<proteinExistence type="inferred from homology"/>
<dbReference type="PANTHER" id="PTHR23024:SF458">
    <property type="entry name" value="ALPHA_BETA HYDROLASE FOLD-3 DOMAIN-CONTAINING PROTEIN"/>
    <property type="match status" value="1"/>
</dbReference>
<dbReference type="InterPro" id="IPR013094">
    <property type="entry name" value="AB_hydrolase_3"/>
</dbReference>
<dbReference type="Proteomes" id="UP001152484">
    <property type="component" value="Unassembled WGS sequence"/>
</dbReference>
<protein>
    <recommendedName>
        <fullName evidence="3">Alpha/beta hydrolase fold-3 domain-containing protein</fullName>
    </recommendedName>
</protein>
<feature type="domain" description="Alpha/beta hydrolase fold-3" evidence="3">
    <location>
        <begin position="73"/>
        <end position="295"/>
    </location>
</feature>
<gene>
    <name evidence="4" type="ORF">CEURO_LOCUS596</name>
</gene>
<feature type="active site" evidence="2">
    <location>
        <position position="161"/>
    </location>
</feature>
<name>A0A9P0YGU3_CUSEU</name>
<comment type="similarity">
    <text evidence="1">Belongs to the 'GDXG' lipolytic enzyme family.</text>
</comment>
<evidence type="ECO:0000256" key="2">
    <source>
        <dbReference type="PROSITE-ProRule" id="PRU10038"/>
    </source>
</evidence>
<dbReference type="InterPro" id="IPR050466">
    <property type="entry name" value="Carboxylest/Gibb_receptor"/>
</dbReference>
<dbReference type="AlphaFoldDB" id="A0A9P0YGU3"/>
<dbReference type="Gene3D" id="3.40.50.1820">
    <property type="entry name" value="alpha/beta hydrolase"/>
    <property type="match status" value="1"/>
</dbReference>
<dbReference type="EMBL" id="CAMAPE010000002">
    <property type="protein sequence ID" value="CAH9054084.1"/>
    <property type="molecule type" value="Genomic_DNA"/>
</dbReference>
<reference evidence="4" key="1">
    <citation type="submission" date="2022-07" db="EMBL/GenBank/DDBJ databases">
        <authorList>
            <person name="Macas J."/>
            <person name="Novak P."/>
            <person name="Neumann P."/>
        </authorList>
    </citation>
    <scope>NUCLEOTIDE SEQUENCE</scope>
</reference>
<dbReference type="GO" id="GO:0016787">
    <property type="term" value="F:hydrolase activity"/>
    <property type="evidence" value="ECO:0007669"/>
    <property type="project" value="InterPro"/>
</dbReference>
<dbReference type="InterPro" id="IPR029058">
    <property type="entry name" value="AB_hydrolase_fold"/>
</dbReference>
<comment type="caution">
    <text evidence="4">The sequence shown here is derived from an EMBL/GenBank/DDBJ whole genome shotgun (WGS) entry which is preliminary data.</text>
</comment>
<accession>A0A9P0YGU3</accession>
<dbReference type="InterPro" id="IPR033140">
    <property type="entry name" value="Lipase_GDXG_put_SER_AS"/>
</dbReference>
<evidence type="ECO:0000313" key="4">
    <source>
        <dbReference type="EMBL" id="CAH9054084.1"/>
    </source>
</evidence>